<dbReference type="Proteomes" id="UP000315112">
    <property type="component" value="Unassembled WGS sequence"/>
</dbReference>
<dbReference type="InterPro" id="IPR006224">
    <property type="entry name" value="PsdUridine_synth_RluA-like_CS"/>
</dbReference>
<dbReference type="AlphaFoldDB" id="A0A562Q2Y5"/>
<dbReference type="Pfam" id="PF00849">
    <property type="entry name" value="PseudoU_synth_2"/>
    <property type="match status" value="1"/>
</dbReference>
<dbReference type="PANTHER" id="PTHR21600">
    <property type="entry name" value="MITOCHONDRIAL RNA PSEUDOURIDINE SYNTHASE"/>
    <property type="match status" value="1"/>
</dbReference>
<dbReference type="Gene3D" id="3.30.2350.10">
    <property type="entry name" value="Pseudouridine synthase"/>
    <property type="match status" value="1"/>
</dbReference>
<protein>
    <submittedName>
        <fullName evidence="2">tRNA pseudouridine32 synthase / 23S rRNA pseudouridine746 synthase</fullName>
    </submittedName>
</protein>
<dbReference type="InterPro" id="IPR006145">
    <property type="entry name" value="PsdUridine_synth_RsuA/RluA"/>
</dbReference>
<dbReference type="GO" id="GO:0009982">
    <property type="term" value="F:pseudouridine synthase activity"/>
    <property type="evidence" value="ECO:0007669"/>
    <property type="project" value="InterPro"/>
</dbReference>
<dbReference type="SUPFAM" id="SSF55120">
    <property type="entry name" value="Pseudouridine synthase"/>
    <property type="match status" value="1"/>
</dbReference>
<dbReference type="EMBL" id="VLKW01000001">
    <property type="protein sequence ID" value="TWI51034.1"/>
    <property type="molecule type" value="Genomic_DNA"/>
</dbReference>
<dbReference type="PROSITE" id="PS01129">
    <property type="entry name" value="PSI_RLU"/>
    <property type="match status" value="1"/>
</dbReference>
<dbReference type="PANTHER" id="PTHR21600:SF84">
    <property type="entry name" value="PSEUDOURIDINE SYNTHASE RSUA_RLUA-LIKE DOMAIN-CONTAINING PROTEIN"/>
    <property type="match status" value="1"/>
</dbReference>
<sequence>MSSTVKLHGKAPLPMRDGVTPSYLWLPEGDWPDLISFMVANYPAVTEPQWRERMARGDVVDAAGRPLRPDSPYQRNLRIFYYRELEHETPIPFAEEILYQDEHIIVADKPHFLPTIPTGRFLKETLLVRLRARLGIEDLVPIHRLDRETAGVVVFSCNLDTRGAYQSLFQKRLVQKEYEALAPALEGREFPFSYSSRMVQGDKFFTMKEEPGEPNSETMIDVVERRGEHVLYRLWPHTGRQHQLRVHLAALGIPIVNDAFYPVALPCKQDDVSAPLKLLARAIGFPDPLTGEWRYFESRRSL</sequence>
<feature type="domain" description="Pseudouridine synthase RsuA/RluA-like" evidence="1">
    <location>
        <begin position="103"/>
        <end position="250"/>
    </location>
</feature>
<evidence type="ECO:0000313" key="3">
    <source>
        <dbReference type="Proteomes" id="UP000315112"/>
    </source>
</evidence>
<accession>A0A562Q2Y5</accession>
<name>A0A562Q2Y5_9BURK</name>
<evidence type="ECO:0000313" key="2">
    <source>
        <dbReference type="EMBL" id="TWI51034.1"/>
    </source>
</evidence>
<comment type="caution">
    <text evidence="2">The sequence shown here is derived from an EMBL/GenBank/DDBJ whole genome shotgun (WGS) entry which is preliminary data.</text>
</comment>
<proteinExistence type="predicted"/>
<reference evidence="2 3" key="1">
    <citation type="journal article" date="2015" name="Stand. Genomic Sci.">
        <title>Genomic Encyclopedia of Bacterial and Archaeal Type Strains, Phase III: the genomes of soil and plant-associated and newly described type strains.</title>
        <authorList>
            <person name="Whitman W.B."/>
            <person name="Woyke T."/>
            <person name="Klenk H.P."/>
            <person name="Zhou Y."/>
            <person name="Lilburn T.G."/>
            <person name="Beck B.J."/>
            <person name="De Vos P."/>
            <person name="Vandamme P."/>
            <person name="Eisen J.A."/>
            <person name="Garrity G."/>
            <person name="Hugenholtz P."/>
            <person name="Kyrpides N.C."/>
        </authorList>
    </citation>
    <scope>NUCLEOTIDE SEQUENCE [LARGE SCALE GENOMIC DNA]</scope>
    <source>
        <strain evidence="2 3">CGMCC 1.10685</strain>
    </source>
</reference>
<dbReference type="GO" id="GO:0003723">
    <property type="term" value="F:RNA binding"/>
    <property type="evidence" value="ECO:0007669"/>
    <property type="project" value="InterPro"/>
</dbReference>
<dbReference type="InterPro" id="IPR050188">
    <property type="entry name" value="RluA_PseudoU_synthase"/>
</dbReference>
<dbReference type="InterPro" id="IPR020103">
    <property type="entry name" value="PsdUridine_synth_cat_dom_sf"/>
</dbReference>
<evidence type="ECO:0000259" key="1">
    <source>
        <dbReference type="Pfam" id="PF00849"/>
    </source>
</evidence>
<dbReference type="RefSeq" id="WP_229418547.1">
    <property type="nucleotide sequence ID" value="NZ_CP046904.1"/>
</dbReference>
<dbReference type="GO" id="GO:0000455">
    <property type="term" value="P:enzyme-directed rRNA pseudouridine synthesis"/>
    <property type="evidence" value="ECO:0007669"/>
    <property type="project" value="TreeGrafter"/>
</dbReference>
<organism evidence="2 3">
    <name type="scientific">Pseudoduganella flava</name>
    <dbReference type="NCBI Taxonomy" id="871742"/>
    <lineage>
        <taxon>Bacteria</taxon>
        <taxon>Pseudomonadati</taxon>
        <taxon>Pseudomonadota</taxon>
        <taxon>Betaproteobacteria</taxon>
        <taxon>Burkholderiales</taxon>
        <taxon>Oxalobacteraceae</taxon>
        <taxon>Telluria group</taxon>
        <taxon>Pseudoduganella</taxon>
    </lineage>
</organism>
<gene>
    <name evidence="2" type="ORF">IP92_00016</name>
</gene>
<dbReference type="GO" id="GO:0140098">
    <property type="term" value="F:catalytic activity, acting on RNA"/>
    <property type="evidence" value="ECO:0007669"/>
    <property type="project" value="UniProtKB-ARBA"/>
</dbReference>